<keyword evidence="4" id="KW-0479">Metal-binding</keyword>
<evidence type="ECO:0000256" key="4">
    <source>
        <dbReference type="ARBA" id="ARBA00022723"/>
    </source>
</evidence>
<dbReference type="Gene3D" id="3.20.20.70">
    <property type="entry name" value="Aldolase class I"/>
    <property type="match status" value="1"/>
</dbReference>
<dbReference type="GO" id="GO:0030245">
    <property type="term" value="P:cellulose catabolic process"/>
    <property type="evidence" value="ECO:0007669"/>
    <property type="project" value="UniProtKB-KW"/>
</dbReference>
<keyword evidence="5" id="KW-0136">Cellulose degradation</keyword>
<evidence type="ECO:0000256" key="8">
    <source>
        <dbReference type="ARBA" id="ARBA00023326"/>
    </source>
</evidence>
<accession>A0A4S4L8W6</accession>
<evidence type="ECO:0000256" key="5">
    <source>
        <dbReference type="ARBA" id="ARBA00023001"/>
    </source>
</evidence>
<dbReference type="GO" id="GO:0046872">
    <property type="term" value="F:metal ion binding"/>
    <property type="evidence" value="ECO:0007669"/>
    <property type="project" value="UniProtKB-KW"/>
</dbReference>
<dbReference type="GO" id="GO:0006552">
    <property type="term" value="P:L-leucine catabolic process"/>
    <property type="evidence" value="ECO:0007669"/>
    <property type="project" value="TreeGrafter"/>
</dbReference>
<dbReference type="PANTHER" id="PTHR42738">
    <property type="entry name" value="HYDROXYMETHYLGLUTARYL-COA LYASE"/>
    <property type="match status" value="1"/>
</dbReference>
<dbReference type="GO" id="GO:0004419">
    <property type="term" value="F:hydroxymethylglutaryl-CoA lyase activity"/>
    <property type="evidence" value="ECO:0007669"/>
    <property type="project" value="TreeGrafter"/>
</dbReference>
<dbReference type="Pfam" id="PF00759">
    <property type="entry name" value="Glyco_hydro_9"/>
    <property type="match status" value="1"/>
</dbReference>
<dbReference type="Proteomes" id="UP000310158">
    <property type="component" value="Unassembled WGS sequence"/>
</dbReference>
<dbReference type="EC" id="3.2.1.4" evidence="3"/>
<comment type="similarity">
    <text evidence="2">Belongs to the glycosyl hydrolase 9 (cellulase E) family.</text>
</comment>
<evidence type="ECO:0000256" key="9">
    <source>
        <dbReference type="SAM" id="MobiDB-lite"/>
    </source>
</evidence>
<dbReference type="AlphaFoldDB" id="A0A4S4L8W6"/>
<comment type="catalytic activity">
    <reaction evidence="1">
        <text>Endohydrolysis of (1-&gt;4)-beta-D-glucosidic linkages in cellulose, lichenin and cereal beta-D-glucans.</text>
        <dbReference type="EC" id="3.2.1.4"/>
    </reaction>
</comment>
<dbReference type="SUPFAM" id="SSF51569">
    <property type="entry name" value="Aldolase"/>
    <property type="match status" value="1"/>
</dbReference>
<evidence type="ECO:0000256" key="6">
    <source>
        <dbReference type="ARBA" id="ARBA00023239"/>
    </source>
</evidence>
<evidence type="ECO:0000256" key="2">
    <source>
        <dbReference type="ARBA" id="ARBA00007072"/>
    </source>
</evidence>
<dbReference type="GO" id="GO:0046912">
    <property type="term" value="F:acyltransferase activity, acyl groups converted into alkyl on transfer"/>
    <property type="evidence" value="ECO:0007669"/>
    <property type="project" value="InterPro"/>
</dbReference>
<reference evidence="11 12" key="1">
    <citation type="submission" date="2019-02" db="EMBL/GenBank/DDBJ databases">
        <title>Genome sequencing of the rare red list fungi Bondarzewia mesenterica.</title>
        <authorList>
            <person name="Buettner E."/>
            <person name="Kellner H."/>
        </authorList>
    </citation>
    <scope>NUCLEOTIDE SEQUENCE [LARGE SCALE GENOMIC DNA]</scope>
    <source>
        <strain evidence="11 12">DSM 108281</strain>
    </source>
</reference>
<evidence type="ECO:0000256" key="1">
    <source>
        <dbReference type="ARBA" id="ARBA00000966"/>
    </source>
</evidence>
<sequence>MDSSQLAASSRQEDVLSSTAANGTISPEGGSRRNAAYDPDATGLNCWSREKPVEPRNSPTTHRAHSVKQERTPRRPSISSTRGPSSAVPMSSVSPPKMQPPMVTINAGSPPATLNYIAEKASYLQAGSGSTGSGSGSSSWGHHRKGLSIDKMGFGKIFGSGSNVIVHISETPDRADKICSISHYAQASARDRDMTRPCFAATGHGSLTTTNPSSLPPLSSPSLSNADTHNIVDIIEVSLRDGLQNEHGIIPPEFKIELVDRLARAGVSTVDVGSFPTSIMLTGVVRSFSLILSSTIILPPSPGTDVAAGTSAAFAACSNLYANCSLSSNTAFSSPASLQNASYASTLLTHAQQLYAFTQNASGGQQVNQMAVLKVSTAYSSSSYSNELTMAALMLAWETNSSDLYTQAGAYYA</sequence>
<dbReference type="InterPro" id="IPR008928">
    <property type="entry name" value="6-hairpin_glycosidase_sf"/>
</dbReference>
<dbReference type="GO" id="GO:0008810">
    <property type="term" value="F:cellulase activity"/>
    <property type="evidence" value="ECO:0007669"/>
    <property type="project" value="UniProtKB-EC"/>
</dbReference>
<evidence type="ECO:0000259" key="10">
    <source>
        <dbReference type="Pfam" id="PF00759"/>
    </source>
</evidence>
<dbReference type="Gene3D" id="1.50.10.10">
    <property type="match status" value="1"/>
</dbReference>
<comment type="caution">
    <text evidence="11">The sequence shown here is derived from an EMBL/GenBank/DDBJ whole genome shotgun (WGS) entry which is preliminary data.</text>
</comment>
<dbReference type="GO" id="GO:0046951">
    <property type="term" value="P:ketone body biosynthetic process"/>
    <property type="evidence" value="ECO:0007669"/>
    <property type="project" value="TreeGrafter"/>
</dbReference>
<feature type="compositionally biased region" description="Polar residues" evidence="9">
    <location>
        <begin position="1"/>
        <end position="25"/>
    </location>
</feature>
<evidence type="ECO:0000256" key="3">
    <source>
        <dbReference type="ARBA" id="ARBA00012601"/>
    </source>
</evidence>
<dbReference type="InterPro" id="IPR001701">
    <property type="entry name" value="Glyco_hydro_9"/>
</dbReference>
<evidence type="ECO:0000313" key="11">
    <source>
        <dbReference type="EMBL" id="THH07877.1"/>
    </source>
</evidence>
<name>A0A4S4L8W6_9AGAM</name>
<dbReference type="SUPFAM" id="SSF48208">
    <property type="entry name" value="Six-hairpin glycosidases"/>
    <property type="match status" value="1"/>
</dbReference>
<keyword evidence="12" id="KW-1185">Reference proteome</keyword>
<keyword evidence="6" id="KW-0456">Lyase</keyword>
<dbReference type="InterPro" id="IPR013785">
    <property type="entry name" value="Aldolase_TIM"/>
</dbReference>
<dbReference type="InterPro" id="IPR002034">
    <property type="entry name" value="AIPM/Hcit_synth_CS"/>
</dbReference>
<feature type="domain" description="Glycoside hydrolase family 9" evidence="10">
    <location>
        <begin position="300"/>
        <end position="412"/>
    </location>
</feature>
<evidence type="ECO:0000256" key="7">
    <source>
        <dbReference type="ARBA" id="ARBA00023277"/>
    </source>
</evidence>
<proteinExistence type="inferred from homology"/>
<dbReference type="InterPro" id="IPR012341">
    <property type="entry name" value="6hp_glycosidase-like_sf"/>
</dbReference>
<gene>
    <name evidence="11" type="ORF">EW146_g9177</name>
</gene>
<dbReference type="EMBL" id="SGPL01000742">
    <property type="protein sequence ID" value="THH07877.1"/>
    <property type="molecule type" value="Genomic_DNA"/>
</dbReference>
<keyword evidence="8" id="KW-0624">Polysaccharide degradation</keyword>
<organism evidence="11 12">
    <name type="scientific">Bondarzewia mesenterica</name>
    <dbReference type="NCBI Taxonomy" id="1095465"/>
    <lineage>
        <taxon>Eukaryota</taxon>
        <taxon>Fungi</taxon>
        <taxon>Dikarya</taxon>
        <taxon>Basidiomycota</taxon>
        <taxon>Agaricomycotina</taxon>
        <taxon>Agaricomycetes</taxon>
        <taxon>Russulales</taxon>
        <taxon>Bondarzewiaceae</taxon>
        <taxon>Bondarzewia</taxon>
    </lineage>
</organism>
<feature type="compositionally biased region" description="Low complexity" evidence="9">
    <location>
        <begin position="75"/>
        <end position="103"/>
    </location>
</feature>
<dbReference type="OrthoDB" id="1905920at2759"/>
<dbReference type="PROSITE" id="PS00815">
    <property type="entry name" value="AIPM_HOMOCIT_SYNTH_1"/>
    <property type="match status" value="1"/>
</dbReference>
<dbReference type="InterPro" id="IPR043594">
    <property type="entry name" value="HMGL"/>
</dbReference>
<keyword evidence="7" id="KW-0119">Carbohydrate metabolism</keyword>
<evidence type="ECO:0000313" key="12">
    <source>
        <dbReference type="Proteomes" id="UP000310158"/>
    </source>
</evidence>
<dbReference type="PANTHER" id="PTHR42738:SF7">
    <property type="entry name" value="HYDROXYMETHYLGLUTARYL-COA LYASE"/>
    <property type="match status" value="1"/>
</dbReference>
<protein>
    <recommendedName>
        <fullName evidence="3">cellulase</fullName>
        <ecNumber evidence="3">3.2.1.4</ecNumber>
    </recommendedName>
</protein>
<feature type="region of interest" description="Disordered" evidence="9">
    <location>
        <begin position="1"/>
        <end position="106"/>
    </location>
</feature>